<accession>A0AAI8BEL6</accession>
<keyword evidence="3" id="KW-1185">Reference proteome</keyword>
<feature type="domain" description="Transposase DDE" evidence="1">
    <location>
        <begin position="17"/>
        <end position="125"/>
    </location>
</feature>
<gene>
    <name evidence="2" type="ORF">DM82_4857</name>
</gene>
<organism evidence="2 3">
    <name type="scientific">Burkholderia oklahomensis</name>
    <dbReference type="NCBI Taxonomy" id="342113"/>
    <lineage>
        <taxon>Bacteria</taxon>
        <taxon>Pseudomonadati</taxon>
        <taxon>Pseudomonadota</taxon>
        <taxon>Betaproteobacteria</taxon>
        <taxon>Burkholderiales</taxon>
        <taxon>Burkholderiaceae</taxon>
        <taxon>Burkholderia</taxon>
        <taxon>pseudomallei group</taxon>
    </lineage>
</organism>
<sequence length="128" mass="13966">MKYQVTNWSEYEAGLRSRGSLMLWMTPEALVQWQAPRRTTPGGQPRYSALAIETTLMLGTAFQMKLRQTEGLAGSVIELMGLTIAIPDHTTLSRRAQNRAAISRSLLPDGALCVLVDSTGVKVFGAGQ</sequence>
<evidence type="ECO:0000313" key="3">
    <source>
        <dbReference type="Proteomes" id="UP000029424"/>
    </source>
</evidence>
<proteinExistence type="predicted"/>
<dbReference type="Pfam" id="PF13737">
    <property type="entry name" value="DDE_Tnp_1_5"/>
    <property type="match status" value="1"/>
</dbReference>
<dbReference type="InterPro" id="IPR025668">
    <property type="entry name" value="Tnp_DDE_dom"/>
</dbReference>
<dbReference type="Proteomes" id="UP000029424">
    <property type="component" value="Chromosome 2"/>
</dbReference>
<reference evidence="2 3" key="1">
    <citation type="submission" date="2014-06" db="EMBL/GenBank/DDBJ databases">
        <authorList>
            <person name="Bishop-Lilly K.A."/>
            <person name="Broomall S.M."/>
            <person name="Chain P.S."/>
            <person name="Chertkov O."/>
            <person name="Coyne S.R."/>
            <person name="Daligault H.E."/>
            <person name="Davenport K.W."/>
            <person name="Erkkila T."/>
            <person name="Frey K.G."/>
            <person name="Gibbons H.S."/>
            <person name="Gu W."/>
            <person name="Jaissle J."/>
            <person name="Johnson S.L."/>
            <person name="Koroleva G.I."/>
            <person name="Ladner J.T."/>
            <person name="Lo C.-C."/>
            <person name="Minogue T.D."/>
            <person name="Munk C."/>
            <person name="Palacios G.F."/>
            <person name="Redden C.L."/>
            <person name="Rosenzweig C.N."/>
            <person name="Scholz M.B."/>
            <person name="Teshima H."/>
            <person name="Xu Y."/>
        </authorList>
    </citation>
    <scope>NUCLEOTIDE SEQUENCE [LARGE SCALE GENOMIC DNA]</scope>
    <source>
        <strain evidence="2 3">EO147</strain>
    </source>
</reference>
<dbReference type="EMBL" id="CP008727">
    <property type="protein sequence ID" value="AIO70686.1"/>
    <property type="molecule type" value="Genomic_DNA"/>
</dbReference>
<protein>
    <submittedName>
        <fullName evidence="2">Transposase DDE domain protein</fullName>
    </submittedName>
</protein>
<evidence type="ECO:0000313" key="2">
    <source>
        <dbReference type="EMBL" id="AIO70686.1"/>
    </source>
</evidence>
<dbReference type="KEGG" id="bok:DM82_4857"/>
<name>A0AAI8BEL6_9BURK</name>
<dbReference type="AlphaFoldDB" id="A0AAI8BEL6"/>
<evidence type="ECO:0000259" key="1">
    <source>
        <dbReference type="Pfam" id="PF13737"/>
    </source>
</evidence>